<dbReference type="Proteomes" id="UP001258181">
    <property type="component" value="Unassembled WGS sequence"/>
</dbReference>
<feature type="domain" description="Thioester reductase (TE)" evidence="1">
    <location>
        <begin position="7"/>
        <end position="233"/>
    </location>
</feature>
<protein>
    <submittedName>
        <fullName evidence="2">Thioester reductase-like protein</fullName>
    </submittedName>
</protein>
<sequence length="354" mass="40903">MEHTYFITGFPGFIATRLLNGLRKKYPSASFYLLVLKQEMELASKSIKANDANIHLIEGDITQVDLGIPQTKMDELKERVTHFIHLAALYDLTIPYTPAYACNVQGTEHIIQLVKKCKQMKRFCYFSTAYVSGNEKGIVVEDRLIKPVSFRNHYEHTKYLAEQKVQAIKDHIPVTIIRPGIIVGDSKSGETTKFDGPYFMMKFLKRFAYLPVPYIGKTESRIHLVPVDFIINASIFLMHDIRGISKTYHLVSPDSPTVEEAYRLISHELNKKEPSWYLPRIAAESILSISFISKWLGVPKEVLSYFTHEAHYDTSQLEHDLHGTDIEFPQFEQFIKPVVQYFKENAHNHTLKRY</sequence>
<dbReference type="PANTHER" id="PTHR11011:SF45">
    <property type="entry name" value="FATTY ACYL-COA REDUCTASE CG8306-RELATED"/>
    <property type="match status" value="1"/>
</dbReference>
<evidence type="ECO:0000313" key="3">
    <source>
        <dbReference type="Proteomes" id="UP001258181"/>
    </source>
</evidence>
<comment type="caution">
    <text evidence="2">The sequence shown here is derived from an EMBL/GenBank/DDBJ whole genome shotgun (WGS) entry which is preliminary data.</text>
</comment>
<organism evidence="2 3">
    <name type="scientific">Fictibacillus barbaricus</name>
    <dbReference type="NCBI Taxonomy" id="182136"/>
    <lineage>
        <taxon>Bacteria</taxon>
        <taxon>Bacillati</taxon>
        <taxon>Bacillota</taxon>
        <taxon>Bacilli</taxon>
        <taxon>Bacillales</taxon>
        <taxon>Fictibacillaceae</taxon>
        <taxon>Fictibacillus</taxon>
    </lineage>
</organism>
<name>A0ABU1TYK9_9BACL</name>
<dbReference type="CDD" id="cd05263">
    <property type="entry name" value="MupV_like_SDR_e"/>
    <property type="match status" value="1"/>
</dbReference>
<dbReference type="EMBL" id="JAVDWA010000002">
    <property type="protein sequence ID" value="MDR7072317.1"/>
    <property type="molecule type" value="Genomic_DNA"/>
</dbReference>
<accession>A0ABU1TYK9</accession>
<dbReference type="SUPFAM" id="SSF51735">
    <property type="entry name" value="NAD(P)-binding Rossmann-fold domains"/>
    <property type="match status" value="1"/>
</dbReference>
<keyword evidence="3" id="KW-1185">Reference proteome</keyword>
<dbReference type="RefSeq" id="WP_310257603.1">
    <property type="nucleotide sequence ID" value="NZ_JAVDWA010000002.1"/>
</dbReference>
<dbReference type="InterPro" id="IPR036291">
    <property type="entry name" value="NAD(P)-bd_dom_sf"/>
</dbReference>
<reference evidence="2 3" key="1">
    <citation type="submission" date="2023-07" db="EMBL/GenBank/DDBJ databases">
        <title>Sorghum-associated microbial communities from plants grown in Nebraska, USA.</title>
        <authorList>
            <person name="Schachtman D."/>
        </authorList>
    </citation>
    <scope>NUCLEOTIDE SEQUENCE [LARGE SCALE GENOMIC DNA]</scope>
    <source>
        <strain evidence="2 3">BE211</strain>
    </source>
</reference>
<dbReference type="InterPro" id="IPR026055">
    <property type="entry name" value="FAR"/>
</dbReference>
<dbReference type="Gene3D" id="3.40.50.720">
    <property type="entry name" value="NAD(P)-binding Rossmann-like Domain"/>
    <property type="match status" value="1"/>
</dbReference>
<gene>
    <name evidence="2" type="ORF">J2X07_001294</name>
</gene>
<dbReference type="Pfam" id="PF07993">
    <property type="entry name" value="NAD_binding_4"/>
    <property type="match status" value="1"/>
</dbReference>
<evidence type="ECO:0000259" key="1">
    <source>
        <dbReference type="Pfam" id="PF07993"/>
    </source>
</evidence>
<proteinExistence type="predicted"/>
<dbReference type="PANTHER" id="PTHR11011">
    <property type="entry name" value="MALE STERILITY PROTEIN 2-RELATED"/>
    <property type="match status" value="1"/>
</dbReference>
<evidence type="ECO:0000313" key="2">
    <source>
        <dbReference type="EMBL" id="MDR7072317.1"/>
    </source>
</evidence>
<dbReference type="InterPro" id="IPR013120">
    <property type="entry name" value="FAR_NAD-bd"/>
</dbReference>